<dbReference type="OrthoDB" id="621743at2"/>
<comment type="caution">
    <text evidence="2">The sequence shown here is derived from an EMBL/GenBank/DDBJ whole genome shotgun (WGS) entry which is preliminary data.</text>
</comment>
<feature type="chain" id="PRO_5020263852" description="T9SS type A sorting domain-containing protein" evidence="1">
    <location>
        <begin position="21"/>
        <end position="417"/>
    </location>
</feature>
<organism evidence="2 3">
    <name type="scientific">Niastella caeni</name>
    <dbReference type="NCBI Taxonomy" id="2569763"/>
    <lineage>
        <taxon>Bacteria</taxon>
        <taxon>Pseudomonadati</taxon>
        <taxon>Bacteroidota</taxon>
        <taxon>Chitinophagia</taxon>
        <taxon>Chitinophagales</taxon>
        <taxon>Chitinophagaceae</taxon>
        <taxon>Niastella</taxon>
    </lineage>
</organism>
<sequence>MRNMLRYVLMLAVFPVSVIGQSDQTTYAITSVNKGSNDWIALRTLNMSTGKLSQMLLNMNDRGELQYDMATHQLKDNIVWPVLPFPIMANNAAAPKVNTGVAAIAFDQRTNRLFYVAMNDDMLRYIDLSTMKAYADPELSFSKAGNYTFKSNNPISRLVITPDGYGYTITTDNNRLIRFTTNNKPSFTDMGELKDDPRNKEMSILNTCSNLGGDMVADDAGNLYLITASNHVYKIEIKTRLATYLATIAKLPATFTTNGAAINENGNLLVSSSIYTEASFIVDHKSWQASPSPAIQHLYGIADLASSNVLPIKKSTPSVILFGRPLLKTGNIKVYPNPVLFDEVNIQFNDLPTGRYIIELADPFGRKVIQQKVKLTRQRQTELIQIPKITAQAFYYIRILNERNAVVSTHKLAIERW</sequence>
<dbReference type="SUPFAM" id="SSF101898">
    <property type="entry name" value="NHL repeat"/>
    <property type="match status" value="1"/>
</dbReference>
<evidence type="ECO:0000313" key="3">
    <source>
        <dbReference type="Proteomes" id="UP000306918"/>
    </source>
</evidence>
<dbReference type="AlphaFoldDB" id="A0A4S8HCJ0"/>
<reference evidence="2 3" key="1">
    <citation type="submission" date="2019-04" db="EMBL/GenBank/DDBJ databases">
        <title>Niastella caeni sp. nov., isolated from activated sludge.</title>
        <authorList>
            <person name="Sheng M."/>
        </authorList>
    </citation>
    <scope>NUCLEOTIDE SEQUENCE [LARGE SCALE GENOMIC DNA]</scope>
    <source>
        <strain evidence="2 3">HX-2-15</strain>
    </source>
</reference>
<gene>
    <name evidence="2" type="ORF">FAM09_30490</name>
</gene>
<proteinExistence type="predicted"/>
<accession>A0A4S8HCJ0</accession>
<dbReference type="EMBL" id="STFF01000017">
    <property type="protein sequence ID" value="THU30232.1"/>
    <property type="molecule type" value="Genomic_DNA"/>
</dbReference>
<keyword evidence="3" id="KW-1185">Reference proteome</keyword>
<dbReference type="InterPro" id="IPR011042">
    <property type="entry name" value="6-blade_b-propeller_TolB-like"/>
</dbReference>
<feature type="signal peptide" evidence="1">
    <location>
        <begin position="1"/>
        <end position="20"/>
    </location>
</feature>
<evidence type="ECO:0000256" key="1">
    <source>
        <dbReference type="SAM" id="SignalP"/>
    </source>
</evidence>
<evidence type="ECO:0000313" key="2">
    <source>
        <dbReference type="EMBL" id="THU30232.1"/>
    </source>
</evidence>
<name>A0A4S8HCJ0_9BACT</name>
<keyword evidence="1" id="KW-0732">Signal</keyword>
<dbReference type="Proteomes" id="UP000306918">
    <property type="component" value="Unassembled WGS sequence"/>
</dbReference>
<evidence type="ECO:0008006" key="4">
    <source>
        <dbReference type="Google" id="ProtNLM"/>
    </source>
</evidence>
<dbReference type="RefSeq" id="WP_136580964.1">
    <property type="nucleotide sequence ID" value="NZ_STFF01000017.1"/>
</dbReference>
<dbReference type="Gene3D" id="2.120.10.30">
    <property type="entry name" value="TolB, C-terminal domain"/>
    <property type="match status" value="1"/>
</dbReference>
<protein>
    <recommendedName>
        <fullName evidence="4">T9SS type A sorting domain-containing protein</fullName>
    </recommendedName>
</protein>